<organism evidence="3 4">
    <name type="scientific">Friedmanniomyces simplex</name>
    <dbReference type="NCBI Taxonomy" id="329884"/>
    <lineage>
        <taxon>Eukaryota</taxon>
        <taxon>Fungi</taxon>
        <taxon>Dikarya</taxon>
        <taxon>Ascomycota</taxon>
        <taxon>Pezizomycotina</taxon>
        <taxon>Dothideomycetes</taxon>
        <taxon>Dothideomycetidae</taxon>
        <taxon>Mycosphaerellales</taxon>
        <taxon>Teratosphaeriaceae</taxon>
        <taxon>Friedmanniomyces</taxon>
    </lineage>
</organism>
<feature type="compositionally biased region" description="Acidic residues" evidence="1">
    <location>
        <begin position="389"/>
        <end position="405"/>
    </location>
</feature>
<feature type="region of interest" description="Disordered" evidence="1">
    <location>
        <begin position="381"/>
        <end position="405"/>
    </location>
</feature>
<reference evidence="3 4" key="1">
    <citation type="submission" date="2017-03" db="EMBL/GenBank/DDBJ databases">
        <title>Genomes of endolithic fungi from Antarctica.</title>
        <authorList>
            <person name="Coleine C."/>
            <person name="Masonjones S."/>
            <person name="Stajich J.E."/>
        </authorList>
    </citation>
    <scope>NUCLEOTIDE SEQUENCE [LARGE SCALE GENOMIC DNA]</scope>
    <source>
        <strain evidence="3 4">CCFEE 5184</strain>
    </source>
</reference>
<accession>A0A4U0WK17</accession>
<protein>
    <submittedName>
        <fullName evidence="3">Uncharacterized protein</fullName>
    </submittedName>
</protein>
<dbReference type="AlphaFoldDB" id="A0A4U0WK17"/>
<dbReference type="EMBL" id="NAJQ01001056">
    <property type="protein sequence ID" value="TKA62586.1"/>
    <property type="molecule type" value="Genomic_DNA"/>
</dbReference>
<dbReference type="OrthoDB" id="4121208at2759"/>
<evidence type="ECO:0000256" key="1">
    <source>
        <dbReference type="SAM" id="MobiDB-lite"/>
    </source>
</evidence>
<proteinExistence type="predicted"/>
<evidence type="ECO:0000313" key="4">
    <source>
        <dbReference type="Proteomes" id="UP000309340"/>
    </source>
</evidence>
<comment type="caution">
    <text evidence="3">The sequence shown here is derived from an EMBL/GenBank/DDBJ whole genome shotgun (WGS) entry which is preliminary data.</text>
</comment>
<dbReference type="Proteomes" id="UP000309340">
    <property type="component" value="Unassembled WGS sequence"/>
</dbReference>
<feature type="region of interest" description="Disordered" evidence="1">
    <location>
        <begin position="342"/>
        <end position="369"/>
    </location>
</feature>
<keyword evidence="2" id="KW-1133">Transmembrane helix</keyword>
<evidence type="ECO:0000256" key="2">
    <source>
        <dbReference type="SAM" id="Phobius"/>
    </source>
</evidence>
<evidence type="ECO:0000313" key="3">
    <source>
        <dbReference type="EMBL" id="TKA62586.1"/>
    </source>
</evidence>
<name>A0A4U0WK17_9PEZI</name>
<keyword evidence="2" id="KW-0812">Transmembrane</keyword>
<feature type="transmembrane region" description="Helical" evidence="2">
    <location>
        <begin position="211"/>
        <end position="236"/>
    </location>
</feature>
<keyword evidence="2" id="KW-0472">Membrane</keyword>
<gene>
    <name evidence="3" type="ORF">B0A55_11609</name>
</gene>
<sequence length="405" mass="43485">MITPAPEIQTLTTYYLAPWQDLTAATAPSDVIRKICQTFANGTEECITEYQIWRTSLVTATATTTATLNISTTIHGPSGVIIWETFVANVTEQITTFSMLTTMEVEYQTQFTTTQMASAAVSTAPTVYETMTVELASSTPEPTISSQTSRLFQHTTNLILLVLALALLIAEKPHVHAAAVQPAATDANSTSALRKYLHDLHNPNNNNRHHVVLPLLIAFLSLMGSSVLCALVILLLPYCVKGAMAGPSSLVDAVARVVTTTTTTAISSSSLGRAGDNGTAFNVTDTSGPTCYTPTCEYEPESGAARRFLMADLYPVYVAGVICFLCWALPRYWRAMTASVPQKKPGGATKTAREKQGIDAGDSLGGPCTNKLCSECREKAERNSVDMAQCEDNESADGDGMEDGW</sequence>
<feature type="transmembrane region" description="Helical" evidence="2">
    <location>
        <begin position="314"/>
        <end position="333"/>
    </location>
</feature>
<dbReference type="STRING" id="329884.A0A4U0WK17"/>
<keyword evidence="4" id="KW-1185">Reference proteome</keyword>